<evidence type="ECO:0000313" key="4">
    <source>
        <dbReference type="Proteomes" id="UP000450000"/>
    </source>
</evidence>
<dbReference type="AlphaFoldDB" id="A0A6N7L3A1"/>
<organism evidence="3 4">
    <name type="scientific">Streptomyces kaniharaensis</name>
    <dbReference type="NCBI Taxonomy" id="212423"/>
    <lineage>
        <taxon>Bacteria</taxon>
        <taxon>Bacillati</taxon>
        <taxon>Actinomycetota</taxon>
        <taxon>Actinomycetes</taxon>
        <taxon>Kitasatosporales</taxon>
        <taxon>Streptomycetaceae</taxon>
        <taxon>Streptomyces</taxon>
    </lineage>
</organism>
<feature type="compositionally biased region" description="Basic and acidic residues" evidence="1">
    <location>
        <begin position="1"/>
        <end position="14"/>
    </location>
</feature>
<dbReference type="OrthoDB" id="4150280at2"/>
<gene>
    <name evidence="3" type="ORF">F7Q99_31620</name>
</gene>
<evidence type="ECO:0000256" key="1">
    <source>
        <dbReference type="SAM" id="MobiDB-lite"/>
    </source>
</evidence>
<proteinExistence type="predicted"/>
<evidence type="ECO:0000313" key="3">
    <source>
        <dbReference type="EMBL" id="MQS16614.1"/>
    </source>
</evidence>
<feature type="compositionally biased region" description="Basic and acidic residues" evidence="1">
    <location>
        <begin position="36"/>
        <end position="45"/>
    </location>
</feature>
<feature type="region of interest" description="Disordered" evidence="1">
    <location>
        <begin position="1"/>
        <end position="64"/>
    </location>
</feature>
<dbReference type="EMBL" id="WBOF01000003">
    <property type="protein sequence ID" value="MQS16614.1"/>
    <property type="molecule type" value="Genomic_DNA"/>
</dbReference>
<dbReference type="Proteomes" id="UP000450000">
    <property type="component" value="Unassembled WGS sequence"/>
</dbReference>
<evidence type="ECO:0000256" key="2">
    <source>
        <dbReference type="SAM" id="Phobius"/>
    </source>
</evidence>
<accession>A0A6N7L3A1</accession>
<keyword evidence="2" id="KW-0472">Membrane</keyword>
<comment type="caution">
    <text evidence="3">The sequence shown here is derived from an EMBL/GenBank/DDBJ whole genome shotgun (WGS) entry which is preliminary data.</text>
</comment>
<name>A0A6N7L3A1_9ACTN</name>
<keyword evidence="2" id="KW-1133">Transmembrane helix</keyword>
<feature type="transmembrane region" description="Helical" evidence="2">
    <location>
        <begin position="69"/>
        <end position="89"/>
    </location>
</feature>
<protein>
    <submittedName>
        <fullName evidence="3">Uncharacterized protein</fullName>
    </submittedName>
</protein>
<dbReference type="RefSeq" id="WP_153467891.1">
    <property type="nucleotide sequence ID" value="NZ_WBOF01000003.1"/>
</dbReference>
<sequence length="271" mass="28499">MNADQRPDPVERAEPLGQLPLPAERDLPPGRHALHRERLMSRIDLDTPATSPTASPTRRPARPRLRRRLAFTLAGALTAGTAVVGVTLYDRANSGPLSSAELSSWTSTPTPVDTSTGPGATTLKWCLHGMPGAGEPVTITNADLRGKVTSMVVARGGTVMLCYVASKNSGLTMSIGAVKPVARDVITYDTGGSHGSGSATFNYAEGLVGADVKAVTMKDAGRTFEVTVQDGRWTAWWPGSDHDNGGVPDSVTLTFADGTTRTVTGDSLFDK</sequence>
<keyword evidence="4" id="KW-1185">Reference proteome</keyword>
<feature type="region of interest" description="Disordered" evidence="1">
    <location>
        <begin position="96"/>
        <end position="117"/>
    </location>
</feature>
<feature type="compositionally biased region" description="Low complexity" evidence="1">
    <location>
        <begin position="47"/>
        <end position="58"/>
    </location>
</feature>
<keyword evidence="2" id="KW-0812">Transmembrane</keyword>
<reference evidence="3 4" key="1">
    <citation type="submission" date="2019-09" db="EMBL/GenBank/DDBJ databases">
        <title>Genome Sequences of Streptomyces kaniharaensis ATCC 21070.</title>
        <authorList>
            <person name="Zhu W."/>
            <person name="De Crecy-Lagard V."/>
            <person name="Richards N.G."/>
        </authorList>
    </citation>
    <scope>NUCLEOTIDE SEQUENCE [LARGE SCALE GENOMIC DNA]</scope>
    <source>
        <strain evidence="3 4">SF-557</strain>
    </source>
</reference>